<dbReference type="Proteomes" id="UP001177023">
    <property type="component" value="Unassembled WGS sequence"/>
</dbReference>
<evidence type="ECO:0000256" key="1">
    <source>
        <dbReference type="SAM" id="MobiDB-lite"/>
    </source>
</evidence>
<reference evidence="2" key="1">
    <citation type="submission" date="2023-06" db="EMBL/GenBank/DDBJ databases">
        <authorList>
            <person name="Delattre M."/>
        </authorList>
    </citation>
    <scope>NUCLEOTIDE SEQUENCE</scope>
    <source>
        <strain evidence="2">AF72</strain>
    </source>
</reference>
<dbReference type="EMBL" id="CATQJA010002709">
    <property type="protein sequence ID" value="CAJ0586648.1"/>
    <property type="molecule type" value="Genomic_DNA"/>
</dbReference>
<gene>
    <name evidence="2" type="ORF">MSPICULIGERA_LOCUS24640</name>
</gene>
<feature type="compositionally biased region" description="Low complexity" evidence="1">
    <location>
        <begin position="22"/>
        <end position="34"/>
    </location>
</feature>
<name>A0AA36DG55_9BILA</name>
<evidence type="ECO:0000313" key="2">
    <source>
        <dbReference type="EMBL" id="CAJ0586648.1"/>
    </source>
</evidence>
<feature type="non-terminal residue" evidence="2">
    <location>
        <position position="1"/>
    </location>
</feature>
<comment type="caution">
    <text evidence="2">The sequence shown here is derived from an EMBL/GenBank/DDBJ whole genome shotgun (WGS) entry which is preliminary data.</text>
</comment>
<feature type="region of interest" description="Disordered" evidence="1">
    <location>
        <begin position="22"/>
        <end position="69"/>
    </location>
</feature>
<accession>A0AA36DG55</accession>
<dbReference type="AlphaFoldDB" id="A0AA36DG55"/>
<sequence length="115" mass="12082">MPISSRSHLGARPLGAAFSAEARVAAARADPFAGADRRPPAHDAASPSCDRANEATTRPPAHDAAWPSLPQNVPILSGIATPHHDNSVPTPVVELCKPKGQVAGTREASHREWLM</sequence>
<evidence type="ECO:0000313" key="3">
    <source>
        <dbReference type="Proteomes" id="UP001177023"/>
    </source>
</evidence>
<proteinExistence type="predicted"/>
<keyword evidence="3" id="KW-1185">Reference proteome</keyword>
<protein>
    <submittedName>
        <fullName evidence="2">Uncharacterized protein</fullName>
    </submittedName>
</protein>
<organism evidence="2 3">
    <name type="scientific">Mesorhabditis spiculigera</name>
    <dbReference type="NCBI Taxonomy" id="96644"/>
    <lineage>
        <taxon>Eukaryota</taxon>
        <taxon>Metazoa</taxon>
        <taxon>Ecdysozoa</taxon>
        <taxon>Nematoda</taxon>
        <taxon>Chromadorea</taxon>
        <taxon>Rhabditida</taxon>
        <taxon>Rhabditina</taxon>
        <taxon>Rhabditomorpha</taxon>
        <taxon>Rhabditoidea</taxon>
        <taxon>Rhabditidae</taxon>
        <taxon>Mesorhabditinae</taxon>
        <taxon>Mesorhabditis</taxon>
    </lineage>
</organism>